<evidence type="ECO:0000256" key="6">
    <source>
        <dbReference type="HAMAP-Rule" id="MF_00363"/>
    </source>
</evidence>
<comment type="subcellular location">
    <subcellularLocation>
        <location evidence="6">Cell membrane</location>
        <topology evidence="6">Single-pass membrane protein</topology>
    </subcellularLocation>
    <subcellularLocation>
        <location evidence="1">Membrane</location>
        <topology evidence="1">Single-pass membrane protein</topology>
    </subcellularLocation>
</comment>
<name>A0A3D4S3B0_9ENTE</name>
<dbReference type="EMBL" id="DQHO01000009">
    <property type="protein sequence ID" value="HCS93313.1"/>
    <property type="molecule type" value="Genomic_DNA"/>
</dbReference>
<accession>A0A3D4S3B0</accession>
<keyword evidence="4 6" id="KW-1133">Transmembrane helix</keyword>
<protein>
    <recommendedName>
        <fullName evidence="6">UPF0154 protein DIW15_01225</fullName>
    </recommendedName>
</protein>
<gene>
    <name evidence="7" type="ORF">DIW15_01225</name>
</gene>
<organism evidence="7 8">
    <name type="scientific">Bavariicoccus seileri</name>
    <dbReference type="NCBI Taxonomy" id="549685"/>
    <lineage>
        <taxon>Bacteria</taxon>
        <taxon>Bacillati</taxon>
        <taxon>Bacillota</taxon>
        <taxon>Bacilli</taxon>
        <taxon>Lactobacillales</taxon>
        <taxon>Enterococcaceae</taxon>
        <taxon>Bavariicoccus</taxon>
    </lineage>
</organism>
<evidence type="ECO:0000256" key="5">
    <source>
        <dbReference type="ARBA" id="ARBA00023136"/>
    </source>
</evidence>
<keyword evidence="3 6" id="KW-0812">Transmembrane</keyword>
<evidence type="ECO:0000313" key="7">
    <source>
        <dbReference type="EMBL" id="HCS93313.1"/>
    </source>
</evidence>
<sequence length="75" mass="8592">MNTGLWVLFIVIALVLGVVIGFFGARRYMIKYFQENPPIDENMLRTMMIQMGQKPSEKKIKQMALAMKAQAKKAN</sequence>
<keyword evidence="6" id="KW-1003">Cell membrane</keyword>
<feature type="transmembrane region" description="Helical" evidence="6">
    <location>
        <begin position="6"/>
        <end position="25"/>
    </location>
</feature>
<keyword evidence="5 6" id="KW-0472">Membrane</keyword>
<dbReference type="Proteomes" id="UP000262195">
    <property type="component" value="Unassembled WGS sequence"/>
</dbReference>
<proteinExistence type="inferred from homology"/>
<dbReference type="STRING" id="1121105.GCA_000421665_01197"/>
<evidence type="ECO:0000256" key="2">
    <source>
        <dbReference type="ARBA" id="ARBA00006694"/>
    </source>
</evidence>
<evidence type="ECO:0000256" key="4">
    <source>
        <dbReference type="ARBA" id="ARBA00022989"/>
    </source>
</evidence>
<evidence type="ECO:0000256" key="3">
    <source>
        <dbReference type="ARBA" id="ARBA00022692"/>
    </source>
</evidence>
<dbReference type="RefSeq" id="WP_022796457.1">
    <property type="nucleotide sequence ID" value="NZ_JBQDSL010000005.1"/>
</dbReference>
<reference evidence="7 8" key="1">
    <citation type="journal article" date="2018" name="Nat. Biotechnol.">
        <title>A standardized bacterial taxonomy based on genome phylogeny substantially revises the tree of life.</title>
        <authorList>
            <person name="Parks D.H."/>
            <person name="Chuvochina M."/>
            <person name="Waite D.W."/>
            <person name="Rinke C."/>
            <person name="Skarshewski A."/>
            <person name="Chaumeil P.A."/>
            <person name="Hugenholtz P."/>
        </authorList>
    </citation>
    <scope>NUCLEOTIDE SEQUENCE [LARGE SCALE GENOMIC DNA]</scope>
    <source>
        <strain evidence="7">UBA11306</strain>
    </source>
</reference>
<evidence type="ECO:0000313" key="8">
    <source>
        <dbReference type="Proteomes" id="UP000262195"/>
    </source>
</evidence>
<dbReference type="Pfam" id="PF03672">
    <property type="entry name" value="UPF0154"/>
    <property type="match status" value="1"/>
</dbReference>
<dbReference type="AlphaFoldDB" id="A0A3D4S3B0"/>
<dbReference type="InterPro" id="IPR005359">
    <property type="entry name" value="UPF0154"/>
</dbReference>
<dbReference type="GO" id="GO:0005886">
    <property type="term" value="C:plasma membrane"/>
    <property type="evidence" value="ECO:0007669"/>
    <property type="project" value="UniProtKB-SubCell"/>
</dbReference>
<dbReference type="HAMAP" id="MF_00363">
    <property type="entry name" value="UPF0154"/>
    <property type="match status" value="1"/>
</dbReference>
<comment type="similarity">
    <text evidence="2 6">Belongs to the UPF0154 family.</text>
</comment>
<evidence type="ECO:0000256" key="1">
    <source>
        <dbReference type="ARBA" id="ARBA00004167"/>
    </source>
</evidence>
<comment type="caution">
    <text evidence="7">The sequence shown here is derived from an EMBL/GenBank/DDBJ whole genome shotgun (WGS) entry which is preliminary data.</text>
</comment>